<proteinExistence type="predicted"/>
<dbReference type="Proteomes" id="UP001066276">
    <property type="component" value="Chromosome 5"/>
</dbReference>
<accession>A0AAV7RTJ8</accession>
<feature type="region of interest" description="Disordered" evidence="1">
    <location>
        <begin position="321"/>
        <end position="361"/>
    </location>
</feature>
<sequence>MEKKRKDVLSDIHKEGVLSGAKGLQSLEICEISEALGSKDTLDEYILGLDDENEFREEYWCEEELPSSYKEALTDYLGQEIMTDSEEVIMTIPKGKINDEVIKKLIQHGMKICLQDSLNDVLEKKRKSDSDKDFWSLSDAESEDNKNQGKRKRKTKHLNDGCKDRQKLVGPPTKNSKGVLCDMEKKRKDVLSDIHKEGVLSGAKGLQSLEICEISEALGSKDTLDEYILGLDDENEFREEYWCEEELPSSSKEALTDSLGQEIMTDSEEVIMTIPKGKINDEVIKKLIQHGMKICLQDSLNDVLEKKRKSDSDKDFWSLSDAESEDNKNQGNRKRKTKHLNDGCKDRQKLVGPPTKNSKGVLCDMEKKRKDVPSDIHKEGVLSGAKGLQSLEICEISEALGSKDTLDEYILGLDDENEFREEYWCEEELHTSSKEALTDSLGKEMFSPYNMRHLRIAYRWPMDHVAQFIEK</sequence>
<dbReference type="EMBL" id="JANPWB010000009">
    <property type="protein sequence ID" value="KAJ1154218.1"/>
    <property type="molecule type" value="Genomic_DNA"/>
</dbReference>
<evidence type="ECO:0000313" key="3">
    <source>
        <dbReference type="Proteomes" id="UP001066276"/>
    </source>
</evidence>
<reference evidence="2" key="1">
    <citation type="journal article" date="2022" name="bioRxiv">
        <title>Sequencing and chromosome-scale assembly of the giantPleurodeles waltlgenome.</title>
        <authorList>
            <person name="Brown T."/>
            <person name="Elewa A."/>
            <person name="Iarovenko S."/>
            <person name="Subramanian E."/>
            <person name="Araus A.J."/>
            <person name="Petzold A."/>
            <person name="Susuki M."/>
            <person name="Suzuki K.-i.T."/>
            <person name="Hayashi T."/>
            <person name="Toyoda A."/>
            <person name="Oliveira C."/>
            <person name="Osipova E."/>
            <person name="Leigh N.D."/>
            <person name="Simon A."/>
            <person name="Yun M.H."/>
        </authorList>
    </citation>
    <scope>NUCLEOTIDE SEQUENCE</scope>
    <source>
        <strain evidence="2">20211129_DDA</strain>
        <tissue evidence="2">Liver</tissue>
    </source>
</reference>
<name>A0AAV7RTJ8_PLEWA</name>
<evidence type="ECO:0000313" key="2">
    <source>
        <dbReference type="EMBL" id="KAJ1154218.1"/>
    </source>
</evidence>
<feature type="region of interest" description="Disordered" evidence="1">
    <location>
        <begin position="139"/>
        <end position="179"/>
    </location>
</feature>
<comment type="caution">
    <text evidence="2">The sequence shown here is derived from an EMBL/GenBank/DDBJ whole genome shotgun (WGS) entry which is preliminary data.</text>
</comment>
<feature type="compositionally biased region" description="Basic and acidic residues" evidence="1">
    <location>
        <begin position="157"/>
        <end position="167"/>
    </location>
</feature>
<keyword evidence="3" id="KW-1185">Reference proteome</keyword>
<evidence type="ECO:0000256" key="1">
    <source>
        <dbReference type="SAM" id="MobiDB-lite"/>
    </source>
</evidence>
<organism evidence="2 3">
    <name type="scientific">Pleurodeles waltl</name>
    <name type="common">Iberian ribbed newt</name>
    <dbReference type="NCBI Taxonomy" id="8319"/>
    <lineage>
        <taxon>Eukaryota</taxon>
        <taxon>Metazoa</taxon>
        <taxon>Chordata</taxon>
        <taxon>Craniata</taxon>
        <taxon>Vertebrata</taxon>
        <taxon>Euteleostomi</taxon>
        <taxon>Amphibia</taxon>
        <taxon>Batrachia</taxon>
        <taxon>Caudata</taxon>
        <taxon>Salamandroidea</taxon>
        <taxon>Salamandridae</taxon>
        <taxon>Pleurodelinae</taxon>
        <taxon>Pleurodeles</taxon>
    </lineage>
</organism>
<feature type="compositionally biased region" description="Basic and acidic residues" evidence="1">
    <location>
        <begin position="339"/>
        <end position="349"/>
    </location>
</feature>
<protein>
    <submittedName>
        <fullName evidence="2">Uncharacterized protein</fullName>
    </submittedName>
</protein>
<gene>
    <name evidence="2" type="ORF">NDU88_006972</name>
</gene>
<dbReference type="AlphaFoldDB" id="A0AAV7RTJ8"/>